<organism evidence="2 3">
    <name type="scientific">Brachionus calyciflorus</name>
    <dbReference type="NCBI Taxonomy" id="104777"/>
    <lineage>
        <taxon>Eukaryota</taxon>
        <taxon>Metazoa</taxon>
        <taxon>Spiralia</taxon>
        <taxon>Gnathifera</taxon>
        <taxon>Rotifera</taxon>
        <taxon>Eurotatoria</taxon>
        <taxon>Monogononta</taxon>
        <taxon>Pseudotrocha</taxon>
        <taxon>Ploima</taxon>
        <taxon>Brachionidae</taxon>
        <taxon>Brachionus</taxon>
    </lineage>
</organism>
<evidence type="ECO:0000313" key="3">
    <source>
        <dbReference type="Proteomes" id="UP000663879"/>
    </source>
</evidence>
<keyword evidence="1" id="KW-0472">Membrane</keyword>
<feature type="transmembrane region" description="Helical" evidence="1">
    <location>
        <begin position="63"/>
        <end position="81"/>
    </location>
</feature>
<dbReference type="InterPro" id="IPR029160">
    <property type="entry name" value="UQCC4"/>
</dbReference>
<protein>
    <submittedName>
        <fullName evidence="2">Uncharacterized protein</fullName>
    </submittedName>
</protein>
<dbReference type="EMBL" id="CAJNOC010000572">
    <property type="protein sequence ID" value="CAF0778242.1"/>
    <property type="molecule type" value="Genomic_DNA"/>
</dbReference>
<dbReference type="PANTHER" id="PTHR35268">
    <property type="entry name" value="PROTEIN CCSMST1"/>
    <property type="match status" value="1"/>
</dbReference>
<keyword evidence="1" id="KW-1133">Transmembrane helix</keyword>
<gene>
    <name evidence="2" type="ORF">OXX778_LOCUS5315</name>
</gene>
<comment type="caution">
    <text evidence="2">The sequence shown here is derived from an EMBL/GenBank/DDBJ whole genome shotgun (WGS) entry which is preliminary data.</text>
</comment>
<keyword evidence="1" id="KW-0812">Transmembrane</keyword>
<dbReference type="OrthoDB" id="5783753at2759"/>
<sequence length="143" mass="16817">MRLLKINFKNFRITPRRLFSISSKNLKDSKISDEPIKYSTSKAKTWDSIDSFMSKTARTTPKSQPIIVSLSVLAFLLYFILIREENELDKKVSRPLEESVPNIKEMTLKHQILQYEQMGLNTRELREALKKELELKKQKEAKQ</sequence>
<name>A0A813R418_9BILA</name>
<accession>A0A813R418</accession>
<proteinExistence type="predicted"/>
<dbReference type="PANTHER" id="PTHR35268:SF1">
    <property type="entry name" value="UBIQUINOL-CYTOCHROME-C REDUCTASE COMPLEX ASSEMBLY FACTOR 4"/>
    <property type="match status" value="1"/>
</dbReference>
<dbReference type="Pfam" id="PF15013">
    <property type="entry name" value="CCSMST1"/>
    <property type="match status" value="1"/>
</dbReference>
<evidence type="ECO:0000256" key="1">
    <source>
        <dbReference type="SAM" id="Phobius"/>
    </source>
</evidence>
<evidence type="ECO:0000313" key="2">
    <source>
        <dbReference type="EMBL" id="CAF0778242.1"/>
    </source>
</evidence>
<dbReference type="AlphaFoldDB" id="A0A813R418"/>
<dbReference type="Proteomes" id="UP000663879">
    <property type="component" value="Unassembled WGS sequence"/>
</dbReference>
<keyword evidence="3" id="KW-1185">Reference proteome</keyword>
<reference evidence="2" key="1">
    <citation type="submission" date="2021-02" db="EMBL/GenBank/DDBJ databases">
        <authorList>
            <person name="Nowell W R."/>
        </authorList>
    </citation>
    <scope>NUCLEOTIDE SEQUENCE</scope>
    <source>
        <strain evidence="2">Ploen Becks lab</strain>
    </source>
</reference>